<dbReference type="OrthoDB" id="9787476at2"/>
<dbReference type="Pfam" id="PF00293">
    <property type="entry name" value="NUDIX"/>
    <property type="match status" value="1"/>
</dbReference>
<dbReference type="PROSITE" id="PS51462">
    <property type="entry name" value="NUDIX"/>
    <property type="match status" value="1"/>
</dbReference>
<dbReference type="InterPro" id="IPR015797">
    <property type="entry name" value="NUDIX_hydrolase-like_dom_sf"/>
</dbReference>
<protein>
    <submittedName>
        <fullName evidence="4">NUDIX hydrolase</fullName>
    </submittedName>
</protein>
<dbReference type="AlphaFoldDB" id="A0A2S7MWH5"/>
<evidence type="ECO:0000313" key="4">
    <source>
        <dbReference type="EMBL" id="PQD94100.1"/>
    </source>
</evidence>
<reference evidence="4 5" key="1">
    <citation type="submission" date="2017-12" db="EMBL/GenBank/DDBJ databases">
        <title>Taxonomic description and draft genome of Pradoshia cofamensis Gen. nov., sp. nov., a thermotolerant bacillale isolated from anterior gut of earthworm Eisenia fetida.</title>
        <authorList>
            <person name="Saha T."/>
            <person name="Chakraborty R."/>
        </authorList>
    </citation>
    <scope>NUCLEOTIDE SEQUENCE [LARGE SCALE GENOMIC DNA]</scope>
    <source>
        <strain evidence="4 5">EAG3</strain>
    </source>
</reference>
<comment type="cofactor">
    <cofactor evidence="1">
        <name>Mg(2+)</name>
        <dbReference type="ChEBI" id="CHEBI:18420"/>
    </cofactor>
</comment>
<dbReference type="EMBL" id="PKOZ01000014">
    <property type="protein sequence ID" value="PQD94100.1"/>
    <property type="molecule type" value="Genomic_DNA"/>
</dbReference>
<dbReference type="InterPro" id="IPR000086">
    <property type="entry name" value="NUDIX_hydrolase_dom"/>
</dbReference>
<dbReference type="Proteomes" id="UP000239663">
    <property type="component" value="Unassembled WGS sequence"/>
</dbReference>
<organism evidence="4 5">
    <name type="scientific">Pradoshia eiseniae</name>
    <dbReference type="NCBI Taxonomy" id="2064768"/>
    <lineage>
        <taxon>Bacteria</taxon>
        <taxon>Bacillati</taxon>
        <taxon>Bacillota</taxon>
        <taxon>Bacilli</taxon>
        <taxon>Bacillales</taxon>
        <taxon>Bacillaceae</taxon>
        <taxon>Pradoshia</taxon>
    </lineage>
</organism>
<evidence type="ECO:0000313" key="5">
    <source>
        <dbReference type="Proteomes" id="UP000239663"/>
    </source>
</evidence>
<accession>A0A2S7MWH5</accession>
<name>A0A2S7MWH5_9BACI</name>
<evidence type="ECO:0000256" key="2">
    <source>
        <dbReference type="ARBA" id="ARBA00022801"/>
    </source>
</evidence>
<proteinExistence type="predicted"/>
<sequence length="149" mass="17281">MAKEVSLMKDPIHIRCGMIIEKEDKILLQRSPGDNHWSLPGGMMQIGEKYKDAAIRGVLEETALTVEEPEFFGILSGRDCFVTNKFGDKAFNLQVVFLSREFTGKVKILDECNREHRFYKRTTLPRNLNPQQKQFIHAWKENIPYPVIN</sequence>
<dbReference type="GO" id="GO:0016787">
    <property type="term" value="F:hydrolase activity"/>
    <property type="evidence" value="ECO:0007669"/>
    <property type="project" value="UniProtKB-KW"/>
</dbReference>
<feature type="domain" description="Nudix hydrolase" evidence="3">
    <location>
        <begin position="11"/>
        <end position="142"/>
    </location>
</feature>
<comment type="caution">
    <text evidence="4">The sequence shown here is derived from an EMBL/GenBank/DDBJ whole genome shotgun (WGS) entry which is preliminary data.</text>
</comment>
<gene>
    <name evidence="4" type="ORF">CYL18_16115</name>
</gene>
<keyword evidence="2 4" id="KW-0378">Hydrolase</keyword>
<evidence type="ECO:0000256" key="1">
    <source>
        <dbReference type="ARBA" id="ARBA00001946"/>
    </source>
</evidence>
<dbReference type="PANTHER" id="PTHR43046:SF14">
    <property type="entry name" value="MUTT_NUDIX FAMILY PROTEIN"/>
    <property type="match status" value="1"/>
</dbReference>
<keyword evidence="5" id="KW-1185">Reference proteome</keyword>
<evidence type="ECO:0000259" key="3">
    <source>
        <dbReference type="PROSITE" id="PS51462"/>
    </source>
</evidence>
<dbReference type="SUPFAM" id="SSF55811">
    <property type="entry name" value="Nudix"/>
    <property type="match status" value="1"/>
</dbReference>
<dbReference type="RefSeq" id="WP_104850538.1">
    <property type="nucleotide sequence ID" value="NZ_PKOZ01000014.1"/>
</dbReference>
<dbReference type="Gene3D" id="3.90.79.10">
    <property type="entry name" value="Nucleoside Triphosphate Pyrophosphohydrolase"/>
    <property type="match status" value="1"/>
</dbReference>
<dbReference type="PANTHER" id="PTHR43046">
    <property type="entry name" value="GDP-MANNOSE MANNOSYL HYDROLASE"/>
    <property type="match status" value="1"/>
</dbReference>